<feature type="domain" description="CheW-like" evidence="3">
    <location>
        <begin position="16"/>
        <end position="154"/>
    </location>
</feature>
<dbReference type="Gene3D" id="2.40.50.180">
    <property type="entry name" value="CheA-289, Domain 4"/>
    <property type="match status" value="1"/>
</dbReference>
<dbReference type="Proteomes" id="UP001204142">
    <property type="component" value="Unassembled WGS sequence"/>
</dbReference>
<name>A0ABT1WIR4_9BURK</name>
<organism evidence="4 5">
    <name type="scientific">Limnobacter humi</name>
    <dbReference type="NCBI Taxonomy" id="1778671"/>
    <lineage>
        <taxon>Bacteria</taxon>
        <taxon>Pseudomonadati</taxon>
        <taxon>Pseudomonadota</taxon>
        <taxon>Betaproteobacteria</taxon>
        <taxon>Burkholderiales</taxon>
        <taxon>Burkholderiaceae</taxon>
        <taxon>Limnobacter</taxon>
    </lineage>
</organism>
<sequence length="303" mass="33240">MASPNSIQTEQSTREMIEILLFSLGGAEVFGLNVFKIREVTELMPVTQVPGQQGAMNGVISLRGQVMPVVNLGEAIGMSAGLPNKKLIISEFASRSVAFEVFSVDKIIRVPWSDVQPPQRFERQEGYVFGTVMLQGGALVSLVDIESVCQRVLPEGEEGKINTGFELAAKPPVFFVDDSMVARRKIGEVLDTMGLHHAHAVNGVEAEAKLLQLAEHADETHRSLRDEVSLILVDEEMPVMDGCTLTRKLKSDPRFKNIPFVMYSSLTSEENARRGLEAGVNIYVKKFDSASLSRAIGELLTHA</sequence>
<evidence type="ECO:0000259" key="2">
    <source>
        <dbReference type="PROSITE" id="PS50110"/>
    </source>
</evidence>
<dbReference type="InterPro" id="IPR011006">
    <property type="entry name" value="CheY-like_superfamily"/>
</dbReference>
<evidence type="ECO:0000313" key="5">
    <source>
        <dbReference type="Proteomes" id="UP001204142"/>
    </source>
</evidence>
<dbReference type="Pfam" id="PF01584">
    <property type="entry name" value="CheW"/>
    <property type="match status" value="1"/>
</dbReference>
<accession>A0ABT1WIR4</accession>
<feature type="modified residue" description="4-aspartylphosphate" evidence="1">
    <location>
        <position position="234"/>
    </location>
</feature>
<comment type="caution">
    <text evidence="4">The sequence shown here is derived from an EMBL/GenBank/DDBJ whole genome shotgun (WGS) entry which is preliminary data.</text>
</comment>
<dbReference type="Gene3D" id="2.30.30.40">
    <property type="entry name" value="SH3 Domains"/>
    <property type="match status" value="1"/>
</dbReference>
<proteinExistence type="predicted"/>
<dbReference type="SMART" id="SM00448">
    <property type="entry name" value="REC"/>
    <property type="match status" value="1"/>
</dbReference>
<evidence type="ECO:0000256" key="1">
    <source>
        <dbReference type="PROSITE-ProRule" id="PRU00169"/>
    </source>
</evidence>
<dbReference type="EMBL" id="JANIGO010000002">
    <property type="protein sequence ID" value="MCQ8896617.1"/>
    <property type="molecule type" value="Genomic_DNA"/>
</dbReference>
<reference evidence="4 5" key="1">
    <citation type="submission" date="2022-07" db="EMBL/GenBank/DDBJ databases">
        <authorList>
            <person name="Xamxidin M."/>
            <person name="Wu M."/>
        </authorList>
    </citation>
    <scope>NUCLEOTIDE SEQUENCE [LARGE SCALE GENOMIC DNA]</scope>
    <source>
        <strain evidence="4 5">NBRC 111650</strain>
    </source>
</reference>
<dbReference type="SMART" id="SM00260">
    <property type="entry name" value="CheW"/>
    <property type="match status" value="1"/>
</dbReference>
<dbReference type="InterPro" id="IPR036061">
    <property type="entry name" value="CheW-like_dom_sf"/>
</dbReference>
<evidence type="ECO:0000259" key="3">
    <source>
        <dbReference type="PROSITE" id="PS50851"/>
    </source>
</evidence>
<dbReference type="InterPro" id="IPR002545">
    <property type="entry name" value="CheW-lke_dom"/>
</dbReference>
<dbReference type="PANTHER" id="PTHR47233:SF4">
    <property type="entry name" value="CHEMOTAXIS SIGNAL TRANSDUCTION PROTEIN"/>
    <property type="match status" value="1"/>
</dbReference>
<protein>
    <submittedName>
        <fullName evidence="4">Chemotaxis protein</fullName>
    </submittedName>
</protein>
<dbReference type="PIRSF" id="PIRSF002867">
    <property type="entry name" value="CheV"/>
    <property type="match status" value="1"/>
</dbReference>
<dbReference type="SUPFAM" id="SSF52172">
    <property type="entry name" value="CheY-like"/>
    <property type="match status" value="1"/>
</dbReference>
<dbReference type="Pfam" id="PF00072">
    <property type="entry name" value="Response_reg"/>
    <property type="match status" value="1"/>
</dbReference>
<dbReference type="RefSeq" id="WP_256764395.1">
    <property type="nucleotide sequence ID" value="NZ_JANIGO010000002.1"/>
</dbReference>
<dbReference type="SUPFAM" id="SSF50341">
    <property type="entry name" value="CheW-like"/>
    <property type="match status" value="1"/>
</dbReference>
<dbReference type="Gene3D" id="3.40.50.2300">
    <property type="match status" value="1"/>
</dbReference>
<dbReference type="InterPro" id="IPR024181">
    <property type="entry name" value="Chemotax_regulator_CheV"/>
</dbReference>
<dbReference type="InterPro" id="IPR001789">
    <property type="entry name" value="Sig_transdc_resp-reg_receiver"/>
</dbReference>
<feature type="domain" description="Response regulatory" evidence="2">
    <location>
        <begin position="172"/>
        <end position="301"/>
    </location>
</feature>
<dbReference type="PROSITE" id="PS50110">
    <property type="entry name" value="RESPONSE_REGULATORY"/>
    <property type="match status" value="1"/>
</dbReference>
<gene>
    <name evidence="4" type="ORF">NQT62_09250</name>
</gene>
<keyword evidence="5" id="KW-1185">Reference proteome</keyword>
<evidence type="ECO:0000313" key="4">
    <source>
        <dbReference type="EMBL" id="MCQ8896617.1"/>
    </source>
</evidence>
<keyword evidence="1" id="KW-0597">Phosphoprotein</keyword>
<dbReference type="PROSITE" id="PS50851">
    <property type="entry name" value="CHEW"/>
    <property type="match status" value="1"/>
</dbReference>
<dbReference type="PANTHER" id="PTHR47233">
    <property type="entry name" value="CHEMOTAXIS PROTEIN CHEV"/>
    <property type="match status" value="1"/>
</dbReference>